<keyword evidence="6 11" id="KW-0732">Signal</keyword>
<protein>
    <submittedName>
        <fullName evidence="13">Porin</fullName>
    </submittedName>
</protein>
<gene>
    <name evidence="13" type="ORF">CEY11_17595</name>
</gene>
<evidence type="ECO:0000256" key="10">
    <source>
        <dbReference type="ARBA" id="ARBA00023237"/>
    </source>
</evidence>
<keyword evidence="9" id="KW-0472">Membrane</keyword>
<proteinExistence type="predicted"/>
<dbReference type="Proteomes" id="UP000214603">
    <property type="component" value="Unassembled WGS sequence"/>
</dbReference>
<evidence type="ECO:0000256" key="11">
    <source>
        <dbReference type="SAM" id="SignalP"/>
    </source>
</evidence>
<comment type="subunit">
    <text evidence="2">Homotrimer.</text>
</comment>
<dbReference type="Pfam" id="PF13609">
    <property type="entry name" value="Porin_4"/>
    <property type="match status" value="1"/>
</dbReference>
<dbReference type="PANTHER" id="PTHR34501">
    <property type="entry name" value="PROTEIN YDDL-RELATED"/>
    <property type="match status" value="1"/>
</dbReference>
<evidence type="ECO:0000313" key="14">
    <source>
        <dbReference type="Proteomes" id="UP000214603"/>
    </source>
</evidence>
<comment type="caution">
    <text evidence="13">The sequence shown here is derived from an EMBL/GenBank/DDBJ whole genome shotgun (WGS) entry which is preliminary data.</text>
</comment>
<dbReference type="Gene3D" id="2.40.160.10">
    <property type="entry name" value="Porin"/>
    <property type="match status" value="1"/>
</dbReference>
<dbReference type="InterPro" id="IPR023614">
    <property type="entry name" value="Porin_dom_sf"/>
</dbReference>
<evidence type="ECO:0000256" key="3">
    <source>
        <dbReference type="ARBA" id="ARBA00022448"/>
    </source>
</evidence>
<dbReference type="SUPFAM" id="SSF56935">
    <property type="entry name" value="Porins"/>
    <property type="match status" value="1"/>
</dbReference>
<evidence type="ECO:0000256" key="8">
    <source>
        <dbReference type="ARBA" id="ARBA00023114"/>
    </source>
</evidence>
<dbReference type="GO" id="GO:0034220">
    <property type="term" value="P:monoatomic ion transmembrane transport"/>
    <property type="evidence" value="ECO:0007669"/>
    <property type="project" value="InterPro"/>
</dbReference>
<keyword evidence="7" id="KW-0406">Ion transport</keyword>
<evidence type="ECO:0000256" key="6">
    <source>
        <dbReference type="ARBA" id="ARBA00022729"/>
    </source>
</evidence>
<feature type="signal peptide" evidence="11">
    <location>
        <begin position="1"/>
        <end position="20"/>
    </location>
</feature>
<keyword evidence="5" id="KW-0812">Transmembrane</keyword>
<dbReference type="GO" id="GO:0015288">
    <property type="term" value="F:porin activity"/>
    <property type="evidence" value="ECO:0007669"/>
    <property type="project" value="UniProtKB-KW"/>
</dbReference>
<dbReference type="InterPro" id="IPR033900">
    <property type="entry name" value="Gram_neg_porin_domain"/>
</dbReference>
<keyword evidence="4" id="KW-1134">Transmembrane beta strand</keyword>
<accession>A0A225MAV9</accession>
<sequence>MKKTLLAAALVVGFAGAAQAETSVTLYGIIDTGIGYNQIKQGGDKATRFGMINGTQSGNRWGLKGVEDLGNGLHAVFQLESGFDSSNGYSAQGNGTHNRLFGRQATIGLAGDSWGQLDFGRQTNIASKYLGGVIDPFSNGFGQANLGASFSSANTMRLDNLVLYQTPNFSGFQFGIGYTFNANGSQDWKLDGQSDTNTRGFTTGLRYANGPISAALTYDRYDNDANFDSAINEWNLGVGYDFEVAKVSLGFGQTRNGLMQVQAPGAGVSFSTDDSIGVLENIDGLKVNSYLVGVSAPIGNGKILASWQMADATNSGNLGWDAKKQQVYSLGYTYNLSKRTNLYAIGSYGKNMYFADDVKSTAIGVGIRHMF</sequence>
<organism evidence="13 14">
    <name type="scientific">Candidimonas nitroreducens</name>
    <dbReference type="NCBI Taxonomy" id="683354"/>
    <lineage>
        <taxon>Bacteria</taxon>
        <taxon>Pseudomonadati</taxon>
        <taxon>Pseudomonadota</taxon>
        <taxon>Betaproteobacteria</taxon>
        <taxon>Burkholderiales</taxon>
        <taxon>Alcaligenaceae</taxon>
        <taxon>Candidimonas</taxon>
    </lineage>
</organism>
<evidence type="ECO:0000256" key="7">
    <source>
        <dbReference type="ARBA" id="ARBA00023065"/>
    </source>
</evidence>
<dbReference type="CDD" id="cd00342">
    <property type="entry name" value="gram_neg_porins"/>
    <property type="match status" value="1"/>
</dbReference>
<dbReference type="OrthoDB" id="8520696at2"/>
<dbReference type="PRINTS" id="PR00184">
    <property type="entry name" value="NEISSPPORIN"/>
</dbReference>
<dbReference type="GO" id="GO:0009279">
    <property type="term" value="C:cell outer membrane"/>
    <property type="evidence" value="ECO:0007669"/>
    <property type="project" value="UniProtKB-SubCell"/>
</dbReference>
<dbReference type="PANTHER" id="PTHR34501:SF9">
    <property type="entry name" value="MAJOR OUTER MEMBRANE PROTEIN P.IA"/>
    <property type="match status" value="1"/>
</dbReference>
<keyword evidence="10" id="KW-0998">Cell outer membrane</keyword>
<evidence type="ECO:0000256" key="4">
    <source>
        <dbReference type="ARBA" id="ARBA00022452"/>
    </source>
</evidence>
<dbReference type="EMBL" id="NJIH01000010">
    <property type="protein sequence ID" value="OWT56721.1"/>
    <property type="molecule type" value="Genomic_DNA"/>
</dbReference>
<evidence type="ECO:0000259" key="12">
    <source>
        <dbReference type="Pfam" id="PF13609"/>
    </source>
</evidence>
<comment type="subcellular location">
    <subcellularLocation>
        <location evidence="1">Cell outer membrane</location>
        <topology evidence="1">Multi-pass membrane protein</topology>
    </subcellularLocation>
</comment>
<evidence type="ECO:0000256" key="2">
    <source>
        <dbReference type="ARBA" id="ARBA00011233"/>
    </source>
</evidence>
<dbReference type="AlphaFoldDB" id="A0A225MAV9"/>
<reference evidence="14" key="1">
    <citation type="submission" date="2017-06" db="EMBL/GenBank/DDBJ databases">
        <title>Herbaspirillum phytohormonus sp. nov., isolated from the root nodule of Robinia pseudoacacia in lead-zinc mine.</title>
        <authorList>
            <person name="Fan M."/>
            <person name="Lin Y."/>
        </authorList>
    </citation>
    <scope>NUCLEOTIDE SEQUENCE [LARGE SCALE GENOMIC DNA]</scope>
    <source>
        <strain evidence="14">SC-089</strain>
    </source>
</reference>
<dbReference type="PRINTS" id="PR00182">
    <property type="entry name" value="ECOLNEIPORIN"/>
</dbReference>
<dbReference type="GO" id="GO:0046930">
    <property type="term" value="C:pore complex"/>
    <property type="evidence" value="ECO:0007669"/>
    <property type="project" value="UniProtKB-KW"/>
</dbReference>
<dbReference type="InterPro" id="IPR001702">
    <property type="entry name" value="Porin_Gram-ve"/>
</dbReference>
<keyword evidence="3" id="KW-0813">Transport</keyword>
<name>A0A225MAV9_9BURK</name>
<keyword evidence="8" id="KW-0626">Porin</keyword>
<evidence type="ECO:0000256" key="5">
    <source>
        <dbReference type="ARBA" id="ARBA00022692"/>
    </source>
</evidence>
<evidence type="ECO:0000256" key="9">
    <source>
        <dbReference type="ARBA" id="ARBA00023136"/>
    </source>
</evidence>
<evidence type="ECO:0000256" key="1">
    <source>
        <dbReference type="ARBA" id="ARBA00004571"/>
    </source>
</evidence>
<feature type="domain" description="Porin" evidence="12">
    <location>
        <begin position="7"/>
        <end position="351"/>
    </location>
</feature>
<dbReference type="RefSeq" id="WP_088604728.1">
    <property type="nucleotide sequence ID" value="NZ_NJIH01000010.1"/>
</dbReference>
<dbReference type="InterPro" id="IPR002299">
    <property type="entry name" value="Porin_Neis"/>
</dbReference>
<keyword evidence="14" id="KW-1185">Reference proteome</keyword>
<evidence type="ECO:0000313" key="13">
    <source>
        <dbReference type="EMBL" id="OWT56721.1"/>
    </source>
</evidence>
<dbReference type="InterPro" id="IPR050298">
    <property type="entry name" value="Gram-neg_bact_OMP"/>
</dbReference>
<feature type="chain" id="PRO_5012217563" evidence="11">
    <location>
        <begin position="21"/>
        <end position="371"/>
    </location>
</feature>